<feature type="domain" description="Metallo-beta-lactamase" evidence="4">
    <location>
        <begin position="19"/>
        <end position="219"/>
    </location>
</feature>
<proteinExistence type="predicted"/>
<dbReference type="RefSeq" id="WP_375353892.1">
    <property type="nucleotide sequence ID" value="NZ_JBHHMI010000003.1"/>
</dbReference>
<protein>
    <submittedName>
        <fullName evidence="5">MBL fold metallo-hydrolase</fullName>
    </submittedName>
</protein>
<dbReference type="Proteomes" id="UP001580346">
    <property type="component" value="Unassembled WGS sequence"/>
</dbReference>
<dbReference type="EMBL" id="JBHHMI010000003">
    <property type="protein sequence ID" value="MFB5266286.1"/>
    <property type="molecule type" value="Genomic_DNA"/>
</dbReference>
<sequence length="251" mass="28225">MTLKLQMLGTGSAFAKKYYNNNALLDSGEAKLLIDCGITAPLALHQMGLPITELDAILITHIHADHVGGLEEMGFRMNLIHGRKPVLYLAEALVEPLWENTLKGGMLQKGMFERMEDIFEIRPLVPGQAIDLVPGIQAELISTKHIPGKDSYSLYINERLFYSADMTFDPGMLTKLVQERGCRAILHEVQLLGEGVVHTTLDELLSLPPELQRMIHLMHYSDEIETFQGRTGEMGILEQQRVYDVEKELEV</sequence>
<evidence type="ECO:0000259" key="4">
    <source>
        <dbReference type="SMART" id="SM00849"/>
    </source>
</evidence>
<evidence type="ECO:0000313" key="5">
    <source>
        <dbReference type="EMBL" id="MFB5266286.1"/>
    </source>
</evidence>
<dbReference type="InterPro" id="IPR001279">
    <property type="entry name" value="Metallo-B-lactamas"/>
</dbReference>
<dbReference type="Gene3D" id="3.60.15.10">
    <property type="entry name" value="Ribonuclease Z/Hydroxyacylglutathione hydrolase-like"/>
    <property type="match status" value="1"/>
</dbReference>
<accession>A0ABV5APY8</accession>
<gene>
    <name evidence="5" type="ORF">ACE41H_05735</name>
</gene>
<comment type="catalytic activity">
    <reaction evidence="3">
        <text>3',5'-cyclic UMP + H2O = UMP + H(+)</text>
        <dbReference type="Rhea" id="RHEA:70575"/>
        <dbReference type="ChEBI" id="CHEBI:15377"/>
        <dbReference type="ChEBI" id="CHEBI:15378"/>
        <dbReference type="ChEBI" id="CHEBI:57865"/>
        <dbReference type="ChEBI" id="CHEBI:184387"/>
    </reaction>
    <physiologicalReaction direction="left-to-right" evidence="3">
        <dbReference type="Rhea" id="RHEA:70576"/>
    </physiologicalReaction>
</comment>
<keyword evidence="6" id="KW-1185">Reference proteome</keyword>
<name>A0ABV5APY8_9BACL</name>
<comment type="catalytic activity">
    <reaction evidence="1">
        <text>3',5'-cyclic CMP + H2O = CMP + H(+)</text>
        <dbReference type="Rhea" id="RHEA:72675"/>
        <dbReference type="ChEBI" id="CHEBI:15377"/>
        <dbReference type="ChEBI" id="CHEBI:15378"/>
        <dbReference type="ChEBI" id="CHEBI:58003"/>
        <dbReference type="ChEBI" id="CHEBI:60377"/>
    </reaction>
    <physiologicalReaction direction="left-to-right" evidence="1">
        <dbReference type="Rhea" id="RHEA:72676"/>
    </physiologicalReaction>
</comment>
<dbReference type="SMART" id="SM00849">
    <property type="entry name" value="Lactamase_B"/>
    <property type="match status" value="1"/>
</dbReference>
<organism evidence="5 6">
    <name type="scientific">Paenibacillus enshidis</name>
    <dbReference type="NCBI Taxonomy" id="1458439"/>
    <lineage>
        <taxon>Bacteria</taxon>
        <taxon>Bacillati</taxon>
        <taxon>Bacillota</taxon>
        <taxon>Bacilli</taxon>
        <taxon>Bacillales</taxon>
        <taxon>Paenibacillaceae</taxon>
        <taxon>Paenibacillus</taxon>
    </lineage>
</organism>
<evidence type="ECO:0000256" key="2">
    <source>
        <dbReference type="ARBA" id="ARBA00034301"/>
    </source>
</evidence>
<evidence type="ECO:0000256" key="1">
    <source>
        <dbReference type="ARBA" id="ARBA00034221"/>
    </source>
</evidence>
<dbReference type="SUPFAM" id="SSF56281">
    <property type="entry name" value="Metallo-hydrolase/oxidoreductase"/>
    <property type="match status" value="1"/>
</dbReference>
<evidence type="ECO:0000256" key="3">
    <source>
        <dbReference type="ARBA" id="ARBA00048505"/>
    </source>
</evidence>
<evidence type="ECO:0000313" key="6">
    <source>
        <dbReference type="Proteomes" id="UP001580346"/>
    </source>
</evidence>
<dbReference type="InterPro" id="IPR036866">
    <property type="entry name" value="RibonucZ/Hydroxyglut_hydro"/>
</dbReference>
<reference evidence="5 6" key="1">
    <citation type="submission" date="2024-09" db="EMBL/GenBank/DDBJ databases">
        <title>Paenibacillus zeirhizospherea sp. nov., isolated from surface of the maize (Zea mays) roots in a horticulture field, Hungary.</title>
        <authorList>
            <person name="Marton D."/>
            <person name="Farkas M."/>
            <person name="Bedics A."/>
            <person name="Toth E."/>
            <person name="Tancsics A."/>
            <person name="Boka K."/>
            <person name="Maroti G."/>
            <person name="Kriszt B."/>
            <person name="Cserhati M."/>
        </authorList>
    </citation>
    <scope>NUCLEOTIDE SEQUENCE [LARGE SCALE GENOMIC DNA]</scope>
    <source>
        <strain evidence="5 6">KCTC 33519</strain>
    </source>
</reference>
<comment type="caution">
    <text evidence="5">The sequence shown here is derived from an EMBL/GenBank/DDBJ whole genome shotgun (WGS) entry which is preliminary data.</text>
</comment>
<dbReference type="Pfam" id="PF23023">
    <property type="entry name" value="Anti-Pycsar_Apyc1"/>
    <property type="match status" value="1"/>
</dbReference>
<comment type="function">
    <text evidence="2">Counteracts the endogenous Pycsar antiviral defense system. Phosphodiesterase that enables metal-dependent hydrolysis of host cyclic nucleotide Pycsar defense signals such as cCMP and cUMP.</text>
</comment>